<keyword evidence="2" id="KW-1185">Reference proteome</keyword>
<comment type="caution">
    <text evidence="1">The sequence shown here is derived from an EMBL/GenBank/DDBJ whole genome shotgun (WGS) entry which is preliminary data.</text>
</comment>
<organism evidence="1 2">
    <name type="scientific">Thelephora terrestris</name>
    <dbReference type="NCBI Taxonomy" id="56493"/>
    <lineage>
        <taxon>Eukaryota</taxon>
        <taxon>Fungi</taxon>
        <taxon>Dikarya</taxon>
        <taxon>Basidiomycota</taxon>
        <taxon>Agaricomycotina</taxon>
        <taxon>Agaricomycetes</taxon>
        <taxon>Thelephorales</taxon>
        <taxon>Thelephoraceae</taxon>
        <taxon>Thelephora</taxon>
    </lineage>
</organism>
<dbReference type="Proteomes" id="UP000736335">
    <property type="component" value="Unassembled WGS sequence"/>
</dbReference>
<evidence type="ECO:0000313" key="1">
    <source>
        <dbReference type="EMBL" id="KAF9788494.1"/>
    </source>
</evidence>
<evidence type="ECO:0000313" key="2">
    <source>
        <dbReference type="Proteomes" id="UP000736335"/>
    </source>
</evidence>
<proteinExistence type="predicted"/>
<reference evidence="1" key="1">
    <citation type="journal article" date="2020" name="Nat. Commun.">
        <title>Large-scale genome sequencing of mycorrhizal fungi provides insights into the early evolution of symbiotic traits.</title>
        <authorList>
            <person name="Miyauchi S."/>
            <person name="Kiss E."/>
            <person name="Kuo A."/>
            <person name="Drula E."/>
            <person name="Kohler A."/>
            <person name="Sanchez-Garcia M."/>
            <person name="Morin E."/>
            <person name="Andreopoulos B."/>
            <person name="Barry K.W."/>
            <person name="Bonito G."/>
            <person name="Buee M."/>
            <person name="Carver A."/>
            <person name="Chen C."/>
            <person name="Cichocki N."/>
            <person name="Clum A."/>
            <person name="Culley D."/>
            <person name="Crous P.W."/>
            <person name="Fauchery L."/>
            <person name="Girlanda M."/>
            <person name="Hayes R.D."/>
            <person name="Keri Z."/>
            <person name="LaButti K."/>
            <person name="Lipzen A."/>
            <person name="Lombard V."/>
            <person name="Magnuson J."/>
            <person name="Maillard F."/>
            <person name="Murat C."/>
            <person name="Nolan M."/>
            <person name="Ohm R.A."/>
            <person name="Pangilinan J."/>
            <person name="Pereira M.F."/>
            <person name="Perotto S."/>
            <person name="Peter M."/>
            <person name="Pfister S."/>
            <person name="Riley R."/>
            <person name="Sitrit Y."/>
            <person name="Stielow J.B."/>
            <person name="Szollosi G."/>
            <person name="Zifcakova L."/>
            <person name="Stursova M."/>
            <person name="Spatafora J.W."/>
            <person name="Tedersoo L."/>
            <person name="Vaario L.M."/>
            <person name="Yamada A."/>
            <person name="Yan M."/>
            <person name="Wang P."/>
            <person name="Xu J."/>
            <person name="Bruns T."/>
            <person name="Baldrian P."/>
            <person name="Vilgalys R."/>
            <person name="Dunand C."/>
            <person name="Henrissat B."/>
            <person name="Grigoriev I.V."/>
            <person name="Hibbett D."/>
            <person name="Nagy L.G."/>
            <person name="Martin F.M."/>
        </authorList>
    </citation>
    <scope>NUCLEOTIDE SEQUENCE</scope>
    <source>
        <strain evidence="1">UH-Tt-Lm1</strain>
    </source>
</reference>
<name>A0A9P6L8Z5_9AGAM</name>
<dbReference type="EMBL" id="WIUZ02000004">
    <property type="protein sequence ID" value="KAF9788494.1"/>
    <property type="molecule type" value="Genomic_DNA"/>
</dbReference>
<gene>
    <name evidence="1" type="ORF">BJ322DRAFT_1049197</name>
</gene>
<dbReference type="AlphaFoldDB" id="A0A9P6L8Z5"/>
<reference evidence="1" key="2">
    <citation type="submission" date="2020-11" db="EMBL/GenBank/DDBJ databases">
        <authorList>
            <consortium name="DOE Joint Genome Institute"/>
            <person name="Kuo A."/>
            <person name="Miyauchi S."/>
            <person name="Kiss E."/>
            <person name="Drula E."/>
            <person name="Kohler A."/>
            <person name="Sanchez-Garcia M."/>
            <person name="Andreopoulos B."/>
            <person name="Barry K.W."/>
            <person name="Bonito G."/>
            <person name="Buee M."/>
            <person name="Carver A."/>
            <person name="Chen C."/>
            <person name="Cichocki N."/>
            <person name="Clum A."/>
            <person name="Culley D."/>
            <person name="Crous P.W."/>
            <person name="Fauchery L."/>
            <person name="Girlanda M."/>
            <person name="Hayes R."/>
            <person name="Keri Z."/>
            <person name="Labutti K."/>
            <person name="Lipzen A."/>
            <person name="Lombard V."/>
            <person name="Magnuson J."/>
            <person name="Maillard F."/>
            <person name="Morin E."/>
            <person name="Murat C."/>
            <person name="Nolan M."/>
            <person name="Ohm R."/>
            <person name="Pangilinan J."/>
            <person name="Pereira M."/>
            <person name="Perotto S."/>
            <person name="Peter M."/>
            <person name="Riley R."/>
            <person name="Sitrit Y."/>
            <person name="Stielow B."/>
            <person name="Szollosi G."/>
            <person name="Zifcakova L."/>
            <person name="Stursova M."/>
            <person name="Spatafora J.W."/>
            <person name="Tedersoo L."/>
            <person name="Vaario L.-M."/>
            <person name="Yamada A."/>
            <person name="Yan M."/>
            <person name="Wang P."/>
            <person name="Xu J."/>
            <person name="Bruns T."/>
            <person name="Baldrian P."/>
            <person name="Vilgalys R."/>
            <person name="Henrissat B."/>
            <person name="Grigoriev I.V."/>
            <person name="Hibbett D."/>
            <person name="Nagy L.G."/>
            <person name="Martin F.M."/>
        </authorList>
    </citation>
    <scope>NUCLEOTIDE SEQUENCE</scope>
    <source>
        <strain evidence="1">UH-Tt-Lm1</strain>
    </source>
</reference>
<evidence type="ECO:0008006" key="3">
    <source>
        <dbReference type="Google" id="ProtNLM"/>
    </source>
</evidence>
<protein>
    <recommendedName>
        <fullName evidence="3">C2H2-type domain-containing protein</fullName>
    </recommendedName>
</protein>
<sequence>MLPQRPSPPQQGTGPWIHLQHADDAETASQTELYPNFVSAMSTGRLESSLHVQERYRNQHQPFPHQAFLSYHGAVDPVVAHQYVSTSVTAYPPLPPGHLQPPVAPLFALPPSSPTISIPTPHDATTESPPFSSLNPAGPDVCNRSQPRFNEQTQQWSCGGCNHGFSNKSGAQRHIATVGVKVACRYCGSQVSTLKSSRLRHLRRESCKSAASKRGITVPNEEDAFVEND</sequence>
<accession>A0A9P6L8Z5</accession>